<comment type="caution">
    <text evidence="1">The sequence shown here is derived from an EMBL/GenBank/DDBJ whole genome shotgun (WGS) entry which is preliminary data.</text>
</comment>
<organism evidence="1 2">
    <name type="scientific">Fusobacterium nucleatum</name>
    <dbReference type="NCBI Taxonomy" id="851"/>
    <lineage>
        <taxon>Bacteria</taxon>
        <taxon>Fusobacteriati</taxon>
        <taxon>Fusobacteriota</taxon>
        <taxon>Fusobacteriia</taxon>
        <taxon>Fusobacteriales</taxon>
        <taxon>Fusobacteriaceae</taxon>
        <taxon>Fusobacterium</taxon>
    </lineage>
</organism>
<dbReference type="Proteomes" id="UP000070401">
    <property type="component" value="Unassembled WGS sequence"/>
</dbReference>
<dbReference type="AlphaFoldDB" id="A0A133NQW9"/>
<proteinExistence type="predicted"/>
<reference evidence="2" key="1">
    <citation type="submission" date="2016-01" db="EMBL/GenBank/DDBJ databases">
        <authorList>
            <person name="Mitreva M."/>
            <person name="Pepin K.H."/>
            <person name="Mihindukulasuriya K.A."/>
            <person name="Fulton R."/>
            <person name="Fronick C."/>
            <person name="O'Laughlin M."/>
            <person name="Miner T."/>
            <person name="Herter B."/>
            <person name="Rosa B.A."/>
            <person name="Cordes M."/>
            <person name="Tomlinson C."/>
            <person name="Wollam A."/>
            <person name="Palsikar V.B."/>
            <person name="Mardis E.R."/>
            <person name="Wilson R.K."/>
        </authorList>
    </citation>
    <scope>NUCLEOTIDE SEQUENCE [LARGE SCALE GENOMIC DNA]</scope>
    <source>
        <strain evidence="2">MJR7757B</strain>
    </source>
</reference>
<accession>A0A133NQW9</accession>
<name>A0A133NQW9_FUSNU</name>
<keyword evidence="2" id="KW-1185">Reference proteome</keyword>
<dbReference type="EMBL" id="LRPY01000169">
    <property type="protein sequence ID" value="KXA18667.1"/>
    <property type="molecule type" value="Genomic_DNA"/>
</dbReference>
<protein>
    <submittedName>
        <fullName evidence="1">Uncharacterized protein</fullName>
    </submittedName>
</protein>
<gene>
    <name evidence="1" type="ORF">HMPREF3221_01718</name>
</gene>
<dbReference type="PATRIC" id="fig|851.8.peg.1730"/>
<evidence type="ECO:0000313" key="1">
    <source>
        <dbReference type="EMBL" id="KXA18667.1"/>
    </source>
</evidence>
<evidence type="ECO:0000313" key="2">
    <source>
        <dbReference type="Proteomes" id="UP000070401"/>
    </source>
</evidence>
<sequence>MELIKRKVNNNMENKNIDINVIKIAVVEKIDELYNKLVSKRKVS</sequence>